<gene>
    <name evidence="1" type="ORF">EAH78_28980</name>
</gene>
<dbReference type="AlphaFoldDB" id="A0A502H2P3"/>
<proteinExistence type="predicted"/>
<protein>
    <submittedName>
        <fullName evidence="1">Uncharacterized protein</fullName>
    </submittedName>
</protein>
<dbReference type="EMBL" id="RCZE01000018">
    <property type="protein sequence ID" value="TPG67688.1"/>
    <property type="molecule type" value="Genomic_DNA"/>
</dbReference>
<dbReference type="Proteomes" id="UP000317933">
    <property type="component" value="Unassembled WGS sequence"/>
</dbReference>
<sequence>MTVPGEGGRSRSNNAWAGGVTLIHRGGRRLTAFCAKCGKWLAKLFEFCPCWKVVPFFRAPSRASPLPHSTEFCHENAVECGSGLAREGFRPSAEI</sequence>
<evidence type="ECO:0000313" key="1">
    <source>
        <dbReference type="EMBL" id="TPG67688.1"/>
    </source>
</evidence>
<reference evidence="1 2" key="1">
    <citation type="journal article" date="2019" name="Environ. Microbiol.">
        <title>Species interactions and distinct microbial communities in high Arctic permafrost affected cryosols are associated with the CH4 and CO2 gas fluxes.</title>
        <authorList>
            <person name="Altshuler I."/>
            <person name="Hamel J."/>
            <person name="Turney S."/>
            <person name="Magnuson E."/>
            <person name="Levesque R."/>
            <person name="Greer C."/>
            <person name="Whyte L.G."/>
        </authorList>
    </citation>
    <scope>NUCLEOTIDE SEQUENCE [LARGE SCALE GENOMIC DNA]</scope>
    <source>
        <strain evidence="1 2">E3</strain>
    </source>
</reference>
<accession>A0A502H2P3</accession>
<name>A0A502H2P3_9PSED</name>
<organism evidence="1 2">
    <name type="scientific">Pseudomonas arsenicoxydans</name>
    <dbReference type="NCBI Taxonomy" id="702115"/>
    <lineage>
        <taxon>Bacteria</taxon>
        <taxon>Pseudomonadati</taxon>
        <taxon>Pseudomonadota</taxon>
        <taxon>Gammaproteobacteria</taxon>
        <taxon>Pseudomonadales</taxon>
        <taxon>Pseudomonadaceae</taxon>
        <taxon>Pseudomonas</taxon>
    </lineage>
</organism>
<evidence type="ECO:0000313" key="2">
    <source>
        <dbReference type="Proteomes" id="UP000317933"/>
    </source>
</evidence>
<comment type="caution">
    <text evidence="1">The sequence shown here is derived from an EMBL/GenBank/DDBJ whole genome shotgun (WGS) entry which is preliminary data.</text>
</comment>